<gene>
    <name evidence="3" type="ORF">SKP52_11165</name>
</gene>
<dbReference type="Gene3D" id="3.10.450.160">
    <property type="entry name" value="inner membrane protein cigr"/>
    <property type="match status" value="1"/>
</dbReference>
<evidence type="ECO:0008006" key="5">
    <source>
        <dbReference type="Google" id="ProtNLM"/>
    </source>
</evidence>
<keyword evidence="4" id="KW-1185">Reference proteome</keyword>
<evidence type="ECO:0000313" key="3">
    <source>
        <dbReference type="EMBL" id="AJA09133.1"/>
    </source>
</evidence>
<dbReference type="RefSeq" id="WP_039574738.1">
    <property type="nucleotide sequence ID" value="NZ_CP009122.1"/>
</dbReference>
<organism evidence="3 4">
    <name type="scientific">Sphingopyxis fribergensis</name>
    <dbReference type="NCBI Taxonomy" id="1515612"/>
    <lineage>
        <taxon>Bacteria</taxon>
        <taxon>Pseudomonadati</taxon>
        <taxon>Pseudomonadota</taxon>
        <taxon>Alphaproteobacteria</taxon>
        <taxon>Sphingomonadales</taxon>
        <taxon>Sphingomonadaceae</taxon>
        <taxon>Sphingopyxis</taxon>
    </lineage>
</organism>
<evidence type="ECO:0000313" key="4">
    <source>
        <dbReference type="Proteomes" id="UP000030907"/>
    </source>
</evidence>
<dbReference type="KEGG" id="sphk:SKP52_11165"/>
<evidence type="ECO:0000256" key="1">
    <source>
        <dbReference type="SAM" id="MobiDB-lite"/>
    </source>
</evidence>
<feature type="compositionally biased region" description="Basic and acidic residues" evidence="1">
    <location>
        <begin position="26"/>
        <end position="69"/>
    </location>
</feature>
<dbReference type="AlphaFoldDB" id="A0A0A7PIV0"/>
<reference evidence="3 4" key="1">
    <citation type="journal article" date="2015" name="Int. J. Syst. Evol. Microbiol.">
        <title>Description of Sphingopyxis fribergensis sp. nov. - a soil bacterium with the ability to degrade styrene and phenylacetic acid.</title>
        <authorList>
            <person name="Oelschlagel M."/>
            <person name="Ruckert C."/>
            <person name="Kalinowski J."/>
            <person name="Schmidt G."/>
            <person name="Schlomann M."/>
            <person name="Tischler D."/>
        </authorList>
    </citation>
    <scope>NUCLEOTIDE SEQUENCE [LARGE SCALE GENOMIC DNA]</scope>
    <source>
        <strain evidence="3 4">Kp5.2</strain>
    </source>
</reference>
<sequence length="156" mass="18851">MKTRFLTVGLIAALMVPGVAAAQTRGEVRDSRQDVREEQRELRQAKRYGDRGDVREERRDVRDARQELREDKRDWRQDRRYSNYRAPFKYQSFRVGSTLRSNYYAPAYRPAWDSRWGVPRAGRNLTYVRHYNDLLLVNARNGRVVKVYRNHFNWRR</sequence>
<accession>A0A0A7PIV0</accession>
<evidence type="ECO:0000256" key="2">
    <source>
        <dbReference type="SAM" id="SignalP"/>
    </source>
</evidence>
<dbReference type="OrthoDB" id="7205329at2"/>
<proteinExistence type="predicted"/>
<dbReference type="Proteomes" id="UP000030907">
    <property type="component" value="Chromosome"/>
</dbReference>
<dbReference type="EMBL" id="CP009122">
    <property type="protein sequence ID" value="AJA09133.1"/>
    <property type="molecule type" value="Genomic_DNA"/>
</dbReference>
<feature type="region of interest" description="Disordered" evidence="1">
    <location>
        <begin position="25"/>
        <end position="69"/>
    </location>
</feature>
<keyword evidence="2" id="KW-0732">Signal</keyword>
<protein>
    <recommendedName>
        <fullName evidence="5">Secreted protein</fullName>
    </recommendedName>
</protein>
<name>A0A0A7PIV0_9SPHN</name>
<feature type="chain" id="PRO_5002044037" description="Secreted protein" evidence="2">
    <location>
        <begin position="22"/>
        <end position="156"/>
    </location>
</feature>
<dbReference type="STRING" id="1515612.SKP52_11165"/>
<dbReference type="HOGENOM" id="CLU_129820_0_0_5"/>
<feature type="signal peptide" evidence="2">
    <location>
        <begin position="1"/>
        <end position="21"/>
    </location>
</feature>